<sequence>MSGLPRGWATAEIRDLCNLVNGKAFKPSDWSDSGLPIVRIQNLNNPDAAFNYFSGEVDPRFLIDEDQLLFAWSGTPGTSFGAHVWHGGKAVLNQHIFKVEFREQDINRKFFRLGINHKLDELIGKAHGGVGLRHVTKGKFEQTTIPLPPLAEQKRIVAKLESLSAKSARARTDLARIDTLVTRYKQAVLTKAFNGELTREWRGQNRGSSKWKSRAIGTLVREGPSNGWSPKTSTDPVGTKTLKLSATTSGKMILNEYTIKYIGNDVDISSRFWLRPGDILIQRANSLEHLGASAIFEGPELEYIYPDLMMRVRVSNEILTRYLWRFLNTEQVRRYFQSRATGTAGNMPKINGKTVRELEIPLPPLPEQKEIVRRIEAAFGKIDRLAAEAKRALALLGKLDEALLAKAFRGELVPQDPADEPASVLLERIKAERAAQPKAGRGRKKVG</sequence>
<proteinExistence type="inferred from homology"/>
<dbReference type="EMBL" id="QAYG01000002">
    <property type="protein sequence ID" value="PTW61378.1"/>
    <property type="molecule type" value="Genomic_DNA"/>
</dbReference>
<evidence type="ECO:0000256" key="1">
    <source>
        <dbReference type="ARBA" id="ARBA00010923"/>
    </source>
</evidence>
<dbReference type="PANTHER" id="PTHR43140">
    <property type="entry name" value="TYPE-1 RESTRICTION ENZYME ECOKI SPECIFICITY PROTEIN"/>
    <property type="match status" value="1"/>
</dbReference>
<comment type="caution">
    <text evidence="5">The sequence shown here is derived from an EMBL/GenBank/DDBJ whole genome shotgun (WGS) entry which is preliminary data.</text>
</comment>
<dbReference type="Pfam" id="PF01420">
    <property type="entry name" value="Methylase_S"/>
    <property type="match status" value="2"/>
</dbReference>
<keyword evidence="3" id="KW-0238">DNA-binding</keyword>
<dbReference type="Gene3D" id="3.90.220.20">
    <property type="entry name" value="DNA methylase specificity domains"/>
    <property type="match status" value="2"/>
</dbReference>
<dbReference type="Proteomes" id="UP000244081">
    <property type="component" value="Unassembled WGS sequence"/>
</dbReference>
<dbReference type="InterPro" id="IPR000055">
    <property type="entry name" value="Restrct_endonuc_typeI_TRD"/>
</dbReference>
<evidence type="ECO:0000256" key="2">
    <source>
        <dbReference type="ARBA" id="ARBA00022747"/>
    </source>
</evidence>
<evidence type="ECO:0000313" key="5">
    <source>
        <dbReference type="EMBL" id="PTW61378.1"/>
    </source>
</evidence>
<accession>A0A2T5VCA6</accession>
<feature type="domain" description="Type I restriction modification DNA specificity" evidence="4">
    <location>
        <begin position="5"/>
        <end position="166"/>
    </location>
</feature>
<reference evidence="5 6" key="1">
    <citation type="submission" date="2018-04" db="EMBL/GenBank/DDBJ databases">
        <title>Genomic Encyclopedia of Archaeal and Bacterial Type Strains, Phase II (KMG-II): from individual species to whole genera.</title>
        <authorList>
            <person name="Goeker M."/>
        </authorList>
    </citation>
    <scope>NUCLEOTIDE SEQUENCE [LARGE SCALE GENOMIC DNA]</scope>
    <source>
        <strain evidence="5 6">DSM 23382</strain>
    </source>
</reference>
<dbReference type="AlphaFoldDB" id="A0A2T5VCA6"/>
<organism evidence="5 6">
    <name type="scientific">Breoghania corrubedonensis</name>
    <dbReference type="NCBI Taxonomy" id="665038"/>
    <lineage>
        <taxon>Bacteria</taxon>
        <taxon>Pseudomonadati</taxon>
        <taxon>Pseudomonadota</taxon>
        <taxon>Alphaproteobacteria</taxon>
        <taxon>Hyphomicrobiales</taxon>
        <taxon>Stappiaceae</taxon>
        <taxon>Breoghania</taxon>
    </lineage>
</organism>
<protein>
    <submittedName>
        <fullName evidence="5">Type I restriction enzyme S subunit</fullName>
    </submittedName>
</protein>
<gene>
    <name evidence="5" type="ORF">C8N35_10287</name>
</gene>
<feature type="domain" description="Type I restriction modification DNA specificity" evidence="4">
    <location>
        <begin position="275"/>
        <end position="380"/>
    </location>
</feature>
<keyword evidence="2" id="KW-0680">Restriction system</keyword>
<dbReference type="GO" id="GO:0009307">
    <property type="term" value="P:DNA restriction-modification system"/>
    <property type="evidence" value="ECO:0007669"/>
    <property type="project" value="UniProtKB-KW"/>
</dbReference>
<evidence type="ECO:0000256" key="3">
    <source>
        <dbReference type="ARBA" id="ARBA00023125"/>
    </source>
</evidence>
<evidence type="ECO:0000259" key="4">
    <source>
        <dbReference type="Pfam" id="PF01420"/>
    </source>
</evidence>
<dbReference type="InterPro" id="IPR051212">
    <property type="entry name" value="Type-I_RE_S_subunit"/>
</dbReference>
<name>A0A2T5VCA6_9HYPH</name>
<dbReference type="CDD" id="cd17261">
    <property type="entry name" value="RMtype1_S_EcoKI-TRD2-CR2_like"/>
    <property type="match status" value="1"/>
</dbReference>
<comment type="similarity">
    <text evidence="1">Belongs to the type-I restriction system S methylase family.</text>
</comment>
<dbReference type="PANTHER" id="PTHR43140:SF1">
    <property type="entry name" value="TYPE I RESTRICTION ENZYME ECOKI SPECIFICITY SUBUNIT"/>
    <property type="match status" value="1"/>
</dbReference>
<keyword evidence="6" id="KW-1185">Reference proteome</keyword>
<dbReference type="CDD" id="cd17254">
    <property type="entry name" value="RMtype1_S_FclI-TRD1-CR1_like"/>
    <property type="match status" value="1"/>
</dbReference>
<dbReference type="SUPFAM" id="SSF116734">
    <property type="entry name" value="DNA methylase specificity domain"/>
    <property type="match status" value="2"/>
</dbReference>
<dbReference type="GO" id="GO:0003677">
    <property type="term" value="F:DNA binding"/>
    <property type="evidence" value="ECO:0007669"/>
    <property type="project" value="UniProtKB-KW"/>
</dbReference>
<dbReference type="InterPro" id="IPR044946">
    <property type="entry name" value="Restrct_endonuc_typeI_TRD_sf"/>
</dbReference>
<dbReference type="OrthoDB" id="164285at2"/>
<dbReference type="RefSeq" id="WP_107989244.1">
    <property type="nucleotide sequence ID" value="NZ_QAYG01000002.1"/>
</dbReference>
<evidence type="ECO:0000313" key="6">
    <source>
        <dbReference type="Proteomes" id="UP000244081"/>
    </source>
</evidence>